<comment type="caution">
    <text evidence="1">The sequence shown here is derived from an EMBL/GenBank/DDBJ whole genome shotgun (WGS) entry which is preliminary data.</text>
</comment>
<gene>
    <name evidence="1" type="ORF">A3E39_01485</name>
</gene>
<evidence type="ECO:0000313" key="2">
    <source>
        <dbReference type="Proteomes" id="UP000176603"/>
    </source>
</evidence>
<proteinExistence type="predicted"/>
<dbReference type="Proteomes" id="UP000176603">
    <property type="component" value="Unassembled WGS sequence"/>
</dbReference>
<dbReference type="AlphaFoldDB" id="A0A1F7UJQ1"/>
<protein>
    <submittedName>
        <fullName evidence="1">Uncharacterized protein</fullName>
    </submittedName>
</protein>
<dbReference type="EMBL" id="MGEH01000029">
    <property type="protein sequence ID" value="OGL78513.1"/>
    <property type="molecule type" value="Genomic_DNA"/>
</dbReference>
<sequence>MPPSNGRARQDTLSAIGTHVSAMTSRIQRLSAAHQWIQRALVTATPQGLSRLDWIARRLSQT</sequence>
<evidence type="ECO:0000313" key="1">
    <source>
        <dbReference type="EMBL" id="OGL78513.1"/>
    </source>
</evidence>
<reference evidence="1 2" key="1">
    <citation type="journal article" date="2016" name="Nat. Commun.">
        <title>Thousands of microbial genomes shed light on interconnected biogeochemical processes in an aquifer system.</title>
        <authorList>
            <person name="Anantharaman K."/>
            <person name="Brown C.T."/>
            <person name="Hug L.A."/>
            <person name="Sharon I."/>
            <person name="Castelle C.J."/>
            <person name="Probst A.J."/>
            <person name="Thomas B.C."/>
            <person name="Singh A."/>
            <person name="Wilkins M.J."/>
            <person name="Karaoz U."/>
            <person name="Brodie E.L."/>
            <person name="Williams K.H."/>
            <person name="Hubbard S.S."/>
            <person name="Banfield J.F."/>
        </authorList>
    </citation>
    <scope>NUCLEOTIDE SEQUENCE [LARGE SCALE GENOMIC DNA]</scope>
</reference>
<name>A0A1F7UJQ1_9BACT</name>
<accession>A0A1F7UJQ1</accession>
<organism evidence="1 2">
    <name type="scientific">Candidatus Uhrbacteria bacterium RIFCSPHIGHO2_12_FULL_60_25</name>
    <dbReference type="NCBI Taxonomy" id="1802399"/>
    <lineage>
        <taxon>Bacteria</taxon>
        <taxon>Candidatus Uhriibacteriota</taxon>
    </lineage>
</organism>